<evidence type="ECO:0000313" key="1">
    <source>
        <dbReference type="EMBL" id="TFK21592.1"/>
    </source>
</evidence>
<sequence length="51" mass="5741">MGKVEPRGSGIFVYARQSPKHGYRYDEKRFTGPILPVFEPILDLAGCSEAR</sequence>
<name>A0A5C3KMV8_COPMA</name>
<reference evidence="1 2" key="1">
    <citation type="journal article" date="2019" name="Nat. Ecol. Evol.">
        <title>Megaphylogeny resolves global patterns of mushroom evolution.</title>
        <authorList>
            <person name="Varga T."/>
            <person name="Krizsan K."/>
            <person name="Foldi C."/>
            <person name="Dima B."/>
            <person name="Sanchez-Garcia M."/>
            <person name="Sanchez-Ramirez S."/>
            <person name="Szollosi G.J."/>
            <person name="Szarkandi J.G."/>
            <person name="Papp V."/>
            <person name="Albert L."/>
            <person name="Andreopoulos W."/>
            <person name="Angelini C."/>
            <person name="Antonin V."/>
            <person name="Barry K.W."/>
            <person name="Bougher N.L."/>
            <person name="Buchanan P."/>
            <person name="Buyck B."/>
            <person name="Bense V."/>
            <person name="Catcheside P."/>
            <person name="Chovatia M."/>
            <person name="Cooper J."/>
            <person name="Damon W."/>
            <person name="Desjardin D."/>
            <person name="Finy P."/>
            <person name="Geml J."/>
            <person name="Haridas S."/>
            <person name="Hughes K."/>
            <person name="Justo A."/>
            <person name="Karasinski D."/>
            <person name="Kautmanova I."/>
            <person name="Kiss B."/>
            <person name="Kocsube S."/>
            <person name="Kotiranta H."/>
            <person name="LaButti K.M."/>
            <person name="Lechner B.E."/>
            <person name="Liimatainen K."/>
            <person name="Lipzen A."/>
            <person name="Lukacs Z."/>
            <person name="Mihaltcheva S."/>
            <person name="Morgado L.N."/>
            <person name="Niskanen T."/>
            <person name="Noordeloos M.E."/>
            <person name="Ohm R.A."/>
            <person name="Ortiz-Santana B."/>
            <person name="Ovrebo C."/>
            <person name="Racz N."/>
            <person name="Riley R."/>
            <person name="Savchenko A."/>
            <person name="Shiryaev A."/>
            <person name="Soop K."/>
            <person name="Spirin V."/>
            <person name="Szebenyi C."/>
            <person name="Tomsovsky M."/>
            <person name="Tulloss R.E."/>
            <person name="Uehling J."/>
            <person name="Grigoriev I.V."/>
            <person name="Vagvolgyi C."/>
            <person name="Papp T."/>
            <person name="Martin F.M."/>
            <person name="Miettinen O."/>
            <person name="Hibbett D.S."/>
            <person name="Nagy L.G."/>
        </authorList>
    </citation>
    <scope>NUCLEOTIDE SEQUENCE [LARGE SCALE GENOMIC DNA]</scope>
    <source>
        <strain evidence="1 2">CBS 121175</strain>
    </source>
</reference>
<keyword evidence="2" id="KW-1185">Reference proteome</keyword>
<organism evidence="1 2">
    <name type="scientific">Coprinopsis marcescibilis</name>
    <name type="common">Agaric fungus</name>
    <name type="synonym">Psathyrella marcescibilis</name>
    <dbReference type="NCBI Taxonomy" id="230819"/>
    <lineage>
        <taxon>Eukaryota</taxon>
        <taxon>Fungi</taxon>
        <taxon>Dikarya</taxon>
        <taxon>Basidiomycota</taxon>
        <taxon>Agaricomycotina</taxon>
        <taxon>Agaricomycetes</taxon>
        <taxon>Agaricomycetidae</taxon>
        <taxon>Agaricales</taxon>
        <taxon>Agaricineae</taxon>
        <taxon>Psathyrellaceae</taxon>
        <taxon>Coprinopsis</taxon>
    </lineage>
</organism>
<accession>A0A5C3KMV8</accession>
<dbReference type="Proteomes" id="UP000307440">
    <property type="component" value="Unassembled WGS sequence"/>
</dbReference>
<proteinExistence type="predicted"/>
<dbReference type="AlphaFoldDB" id="A0A5C3KMV8"/>
<dbReference type="EMBL" id="ML210264">
    <property type="protein sequence ID" value="TFK21592.1"/>
    <property type="molecule type" value="Genomic_DNA"/>
</dbReference>
<protein>
    <submittedName>
        <fullName evidence="1">Uncharacterized protein</fullName>
    </submittedName>
</protein>
<gene>
    <name evidence="1" type="ORF">FA15DRAFT_672455</name>
</gene>
<evidence type="ECO:0000313" key="2">
    <source>
        <dbReference type="Proteomes" id="UP000307440"/>
    </source>
</evidence>